<dbReference type="Pfam" id="PF03466">
    <property type="entry name" value="LysR_substrate"/>
    <property type="match status" value="1"/>
</dbReference>
<accession>A0A3Q8WVG2</accession>
<protein>
    <submittedName>
        <fullName evidence="6">LysR family transcriptional regulator</fullName>
    </submittedName>
</protein>
<dbReference type="InterPro" id="IPR005119">
    <property type="entry name" value="LysR_subst-bd"/>
</dbReference>
<evidence type="ECO:0000256" key="4">
    <source>
        <dbReference type="ARBA" id="ARBA00023163"/>
    </source>
</evidence>
<dbReference type="InterPro" id="IPR036390">
    <property type="entry name" value="WH_DNA-bd_sf"/>
</dbReference>
<evidence type="ECO:0000256" key="3">
    <source>
        <dbReference type="ARBA" id="ARBA00023125"/>
    </source>
</evidence>
<dbReference type="KEGG" id="fsl:EJO69_06840"/>
<sequence length="322" mass="35658">MLGGKEMAMSKLHRTDWLETFVAVADHLSFSRAAYSLHCSQSRVSVHVSELEKIVGHRLIDRSRHPIELTDAGVIFLDHARRIIRDIDGAVAELEQLNDTVRGRFTVGTVPSISAMFLPHVLRRMKELHPLVRVDVTERTTEELLGNLLDGTVDIAIRCDSSVSASEGSSVEPLWGEPIVAVFPIDHLMAGTTASVRPDELNKYELGTTGAPGIGIDTDMRARFERWGIEAPQANYFTEQPQTLLNMAKAGILTPVINLLAFESCNNEGLVYRVINDELAARRVFLQWNPARAFTPAVSAFIDVMYSLPKPHGTVPITHSDL</sequence>
<reference evidence="6 7" key="1">
    <citation type="submission" date="2018-12" db="EMBL/GenBank/DDBJ databases">
        <title>Complete genome sequence of Flaviflexus salsibiostraticola KCTC 33148.</title>
        <authorList>
            <person name="Bae J.-W."/>
        </authorList>
    </citation>
    <scope>NUCLEOTIDE SEQUENCE [LARGE SCALE GENOMIC DNA]</scope>
    <source>
        <strain evidence="6 7">KCTC 33148</strain>
    </source>
</reference>
<gene>
    <name evidence="6" type="ORF">EJO69_06840</name>
</gene>
<proteinExistence type="inferred from homology"/>
<evidence type="ECO:0000256" key="1">
    <source>
        <dbReference type="ARBA" id="ARBA00009437"/>
    </source>
</evidence>
<dbReference type="PANTHER" id="PTHR30346">
    <property type="entry name" value="TRANSCRIPTIONAL DUAL REGULATOR HCAR-RELATED"/>
    <property type="match status" value="1"/>
</dbReference>
<dbReference type="CDD" id="cd05466">
    <property type="entry name" value="PBP2_LTTR_substrate"/>
    <property type="match status" value="1"/>
</dbReference>
<dbReference type="GO" id="GO:0003700">
    <property type="term" value="F:DNA-binding transcription factor activity"/>
    <property type="evidence" value="ECO:0007669"/>
    <property type="project" value="InterPro"/>
</dbReference>
<dbReference type="SUPFAM" id="SSF46785">
    <property type="entry name" value="Winged helix' DNA-binding domain"/>
    <property type="match status" value="1"/>
</dbReference>
<name>A0A3Q8WVG2_9ACTO</name>
<dbReference type="InterPro" id="IPR036388">
    <property type="entry name" value="WH-like_DNA-bd_sf"/>
</dbReference>
<dbReference type="GO" id="GO:0032993">
    <property type="term" value="C:protein-DNA complex"/>
    <property type="evidence" value="ECO:0007669"/>
    <property type="project" value="TreeGrafter"/>
</dbReference>
<dbReference type="EMBL" id="CP034438">
    <property type="protein sequence ID" value="AZN30057.1"/>
    <property type="molecule type" value="Genomic_DNA"/>
</dbReference>
<evidence type="ECO:0000313" key="6">
    <source>
        <dbReference type="EMBL" id="AZN30057.1"/>
    </source>
</evidence>
<evidence type="ECO:0000256" key="2">
    <source>
        <dbReference type="ARBA" id="ARBA00023015"/>
    </source>
</evidence>
<dbReference type="Gene3D" id="3.40.190.10">
    <property type="entry name" value="Periplasmic binding protein-like II"/>
    <property type="match status" value="2"/>
</dbReference>
<dbReference type="Gene3D" id="1.10.10.10">
    <property type="entry name" value="Winged helix-like DNA-binding domain superfamily/Winged helix DNA-binding domain"/>
    <property type="match status" value="1"/>
</dbReference>
<dbReference type="AlphaFoldDB" id="A0A3Q8WVG2"/>
<dbReference type="OrthoDB" id="3181812at2"/>
<organism evidence="6 7">
    <name type="scientific">Flaviflexus salsibiostraticola</name>
    <dbReference type="NCBI Taxonomy" id="1282737"/>
    <lineage>
        <taxon>Bacteria</taxon>
        <taxon>Bacillati</taxon>
        <taxon>Actinomycetota</taxon>
        <taxon>Actinomycetes</taxon>
        <taxon>Actinomycetales</taxon>
        <taxon>Actinomycetaceae</taxon>
        <taxon>Flaviflexus</taxon>
    </lineage>
</organism>
<keyword evidence="4" id="KW-0804">Transcription</keyword>
<feature type="domain" description="HTH lysR-type" evidence="5">
    <location>
        <begin position="13"/>
        <end position="70"/>
    </location>
</feature>
<dbReference type="SUPFAM" id="SSF53850">
    <property type="entry name" value="Periplasmic binding protein-like II"/>
    <property type="match status" value="1"/>
</dbReference>
<comment type="similarity">
    <text evidence="1">Belongs to the LysR transcriptional regulatory family.</text>
</comment>
<evidence type="ECO:0000259" key="5">
    <source>
        <dbReference type="PROSITE" id="PS50931"/>
    </source>
</evidence>
<evidence type="ECO:0000313" key="7">
    <source>
        <dbReference type="Proteomes" id="UP000270021"/>
    </source>
</evidence>
<dbReference type="Proteomes" id="UP000270021">
    <property type="component" value="Chromosome"/>
</dbReference>
<dbReference type="Pfam" id="PF00126">
    <property type="entry name" value="HTH_1"/>
    <property type="match status" value="1"/>
</dbReference>
<dbReference type="FunFam" id="1.10.10.10:FF:000001">
    <property type="entry name" value="LysR family transcriptional regulator"/>
    <property type="match status" value="1"/>
</dbReference>
<dbReference type="PROSITE" id="PS50931">
    <property type="entry name" value="HTH_LYSR"/>
    <property type="match status" value="1"/>
</dbReference>
<dbReference type="InterPro" id="IPR000847">
    <property type="entry name" value="LysR_HTH_N"/>
</dbReference>
<keyword evidence="3" id="KW-0238">DNA-binding</keyword>
<dbReference type="PANTHER" id="PTHR30346:SF28">
    <property type="entry name" value="HTH-TYPE TRANSCRIPTIONAL REGULATOR CYNR"/>
    <property type="match status" value="1"/>
</dbReference>
<dbReference type="GO" id="GO:0003677">
    <property type="term" value="F:DNA binding"/>
    <property type="evidence" value="ECO:0007669"/>
    <property type="project" value="UniProtKB-KW"/>
</dbReference>
<keyword evidence="7" id="KW-1185">Reference proteome</keyword>
<keyword evidence="2" id="KW-0805">Transcription regulation</keyword>